<accession>C1E270</accession>
<dbReference type="InterPro" id="IPR036855">
    <property type="entry name" value="Znf_CCCH_sf"/>
</dbReference>
<keyword evidence="3 4" id="KW-0862">Zinc</keyword>
<dbReference type="InterPro" id="IPR000571">
    <property type="entry name" value="Znf_CCCH"/>
</dbReference>
<keyword evidence="1 4" id="KW-0479">Metal-binding</keyword>
<feature type="domain" description="C3H1-type" evidence="6">
    <location>
        <begin position="194"/>
        <end position="232"/>
    </location>
</feature>
<dbReference type="OrthoDB" id="278280at2759"/>
<evidence type="ECO:0000313" key="8">
    <source>
        <dbReference type="Proteomes" id="UP000002009"/>
    </source>
</evidence>
<dbReference type="PANTHER" id="PTHR12681">
    <property type="entry name" value="ZINC FINGER-CONTAINING PROTEIN P48ZNF"/>
    <property type="match status" value="1"/>
</dbReference>
<dbReference type="Gene3D" id="6.20.400.10">
    <property type="match status" value="1"/>
</dbReference>
<proteinExistence type="predicted"/>
<dbReference type="GeneID" id="8241799"/>
<keyword evidence="8" id="KW-1185">Reference proteome</keyword>
<dbReference type="GO" id="GO:0005829">
    <property type="term" value="C:cytosol"/>
    <property type="evidence" value="ECO:0007669"/>
    <property type="project" value="TreeGrafter"/>
</dbReference>
<protein>
    <recommendedName>
        <fullName evidence="6">C3H1-type domain-containing protein</fullName>
    </recommendedName>
</protein>
<evidence type="ECO:0000259" key="6">
    <source>
        <dbReference type="PROSITE" id="PS50103"/>
    </source>
</evidence>
<reference evidence="7 8" key="1">
    <citation type="journal article" date="2009" name="Science">
        <title>Green evolution and dynamic adaptations revealed by genomes of the marine picoeukaryotes Micromonas.</title>
        <authorList>
            <person name="Worden A.Z."/>
            <person name="Lee J.H."/>
            <person name="Mock T."/>
            <person name="Rouze P."/>
            <person name="Simmons M.P."/>
            <person name="Aerts A.L."/>
            <person name="Allen A.E."/>
            <person name="Cuvelier M.L."/>
            <person name="Derelle E."/>
            <person name="Everett M.V."/>
            <person name="Foulon E."/>
            <person name="Grimwood J."/>
            <person name="Gundlach H."/>
            <person name="Henrissat B."/>
            <person name="Napoli C."/>
            <person name="McDonald S.M."/>
            <person name="Parker M.S."/>
            <person name="Rombauts S."/>
            <person name="Salamov A."/>
            <person name="Von Dassow P."/>
            <person name="Badger J.H."/>
            <person name="Coutinho P.M."/>
            <person name="Demir E."/>
            <person name="Dubchak I."/>
            <person name="Gentemann C."/>
            <person name="Eikrem W."/>
            <person name="Gready J.E."/>
            <person name="John U."/>
            <person name="Lanier W."/>
            <person name="Lindquist E.A."/>
            <person name="Lucas S."/>
            <person name="Mayer K.F."/>
            <person name="Moreau H."/>
            <person name="Not F."/>
            <person name="Otillar R."/>
            <person name="Panaud O."/>
            <person name="Pangilinan J."/>
            <person name="Paulsen I."/>
            <person name="Piegu B."/>
            <person name="Poliakov A."/>
            <person name="Robbens S."/>
            <person name="Schmutz J."/>
            <person name="Toulza E."/>
            <person name="Wyss T."/>
            <person name="Zelensky A."/>
            <person name="Zhou K."/>
            <person name="Armbrust E.V."/>
            <person name="Bhattacharya D."/>
            <person name="Goodenough U.W."/>
            <person name="Van de Peer Y."/>
            <person name="Grigoriev I.V."/>
        </authorList>
    </citation>
    <scope>NUCLEOTIDE SEQUENCE [LARGE SCALE GENOMIC DNA]</scope>
    <source>
        <strain evidence="8">RCC299 / NOUM17</strain>
    </source>
</reference>
<feature type="region of interest" description="Disordered" evidence="5">
    <location>
        <begin position="1"/>
        <end position="95"/>
    </location>
</feature>
<dbReference type="Proteomes" id="UP000002009">
    <property type="component" value="Chromosome 3"/>
</dbReference>
<evidence type="ECO:0000256" key="3">
    <source>
        <dbReference type="ARBA" id="ARBA00022833"/>
    </source>
</evidence>
<dbReference type="SUPFAM" id="SSF90229">
    <property type="entry name" value="CCCH zinc finger"/>
    <property type="match status" value="1"/>
</dbReference>
<dbReference type="GO" id="GO:0002181">
    <property type="term" value="P:cytoplasmic translation"/>
    <property type="evidence" value="ECO:0007669"/>
    <property type="project" value="TreeGrafter"/>
</dbReference>
<dbReference type="FunCoup" id="C1E270">
    <property type="interactions" value="2085"/>
</dbReference>
<sequence>MPPKLSLADQKKKLKEKAQRAKDQEKREKDKERAERKAQEQKDRIFGLKNKHTSKHAQQFVQDVERNMKQLPGEQQKAEAKKRENDKRKAAEEQAQRELDEMMGLAIKQPKVPEGVDPKTIPCEFFKKGRCAKGWKCKFSHEKNTRKGTEKIDLFVDHRDDAEKEKDSDKMDDWDQDKLESVVKEKHSGENQNNKTDIVCKHFLEAVEKRLYGWFWVCPNGGNECKYRHALPPGYVLKSQLKAMMEEEKASQRTDEEILEEERAKIGEGVPVTQDTFAEWKRAR</sequence>
<dbReference type="SMART" id="SM00356">
    <property type="entry name" value="ZnF_C3H1"/>
    <property type="match status" value="2"/>
</dbReference>
<feature type="compositionally biased region" description="Basic and acidic residues" evidence="5">
    <location>
        <begin position="76"/>
        <end position="95"/>
    </location>
</feature>
<feature type="domain" description="C3H1-type" evidence="6">
    <location>
        <begin position="117"/>
        <end position="144"/>
    </location>
</feature>
<dbReference type="PROSITE" id="PS50103">
    <property type="entry name" value="ZF_C3H1"/>
    <property type="match status" value="2"/>
</dbReference>
<dbReference type="RefSeq" id="XP_002500608.1">
    <property type="nucleotide sequence ID" value="XM_002500562.1"/>
</dbReference>
<dbReference type="KEGG" id="mis:MICPUN_79899"/>
<dbReference type="GO" id="GO:0003729">
    <property type="term" value="F:mRNA binding"/>
    <property type="evidence" value="ECO:0007669"/>
    <property type="project" value="TreeGrafter"/>
</dbReference>
<organism evidence="7 8">
    <name type="scientific">Micromonas commoda (strain RCC299 / NOUM17 / CCMP2709)</name>
    <name type="common">Picoplanktonic green alga</name>
    <dbReference type="NCBI Taxonomy" id="296587"/>
    <lineage>
        <taxon>Eukaryota</taxon>
        <taxon>Viridiplantae</taxon>
        <taxon>Chlorophyta</taxon>
        <taxon>Mamiellophyceae</taxon>
        <taxon>Mamiellales</taxon>
        <taxon>Mamiellaceae</taxon>
        <taxon>Micromonas</taxon>
    </lineage>
</organism>
<keyword evidence="2 4" id="KW-0863">Zinc-finger</keyword>
<dbReference type="eggNOG" id="KOG1763">
    <property type="taxonomic scope" value="Eukaryota"/>
</dbReference>
<feature type="zinc finger region" description="C3H1-type" evidence="4">
    <location>
        <begin position="117"/>
        <end position="144"/>
    </location>
</feature>
<evidence type="ECO:0000256" key="1">
    <source>
        <dbReference type="ARBA" id="ARBA00022723"/>
    </source>
</evidence>
<dbReference type="OMA" id="AMIFKPV"/>
<dbReference type="InParanoid" id="C1E270"/>
<evidence type="ECO:0000256" key="2">
    <source>
        <dbReference type="ARBA" id="ARBA00022771"/>
    </source>
</evidence>
<dbReference type="Pfam" id="PF00642">
    <property type="entry name" value="zf-CCCH"/>
    <property type="match status" value="1"/>
</dbReference>
<name>C1E270_MICCC</name>
<gene>
    <name evidence="7" type="ORF">MICPUN_79899</name>
</gene>
<feature type="non-terminal residue" evidence="7">
    <location>
        <position position="284"/>
    </location>
</feature>
<dbReference type="STRING" id="296587.C1E270"/>
<feature type="compositionally biased region" description="Basic and acidic residues" evidence="5">
    <location>
        <begin position="16"/>
        <end position="46"/>
    </location>
</feature>
<dbReference type="Gene3D" id="4.10.1000.10">
    <property type="entry name" value="Zinc finger, CCCH-type"/>
    <property type="match status" value="1"/>
</dbReference>
<feature type="zinc finger region" description="C3H1-type" evidence="4">
    <location>
        <begin position="194"/>
        <end position="232"/>
    </location>
</feature>
<dbReference type="GO" id="GO:0008270">
    <property type="term" value="F:zinc ion binding"/>
    <property type="evidence" value="ECO:0007669"/>
    <property type="project" value="UniProtKB-KW"/>
</dbReference>
<evidence type="ECO:0000313" key="7">
    <source>
        <dbReference type="EMBL" id="ACO61866.1"/>
    </source>
</evidence>
<evidence type="ECO:0000256" key="4">
    <source>
        <dbReference type="PROSITE-ProRule" id="PRU00723"/>
    </source>
</evidence>
<dbReference type="AlphaFoldDB" id="C1E270"/>
<dbReference type="PANTHER" id="PTHR12681:SF0">
    <property type="entry name" value="ZINC FINGER CCCH DOMAIN-CONTAINING PROTEIN 15"/>
    <property type="match status" value="1"/>
</dbReference>
<evidence type="ECO:0000256" key="5">
    <source>
        <dbReference type="SAM" id="MobiDB-lite"/>
    </source>
</evidence>
<dbReference type="EMBL" id="CP001324">
    <property type="protein sequence ID" value="ACO61866.1"/>
    <property type="molecule type" value="Genomic_DNA"/>
</dbReference>